<dbReference type="EMBL" id="RRCH01000021">
    <property type="protein sequence ID" value="RRJ30551.1"/>
    <property type="molecule type" value="Genomic_DNA"/>
</dbReference>
<dbReference type="Gene3D" id="3.40.50.1820">
    <property type="entry name" value="alpha/beta hydrolase"/>
    <property type="match status" value="1"/>
</dbReference>
<feature type="compositionally biased region" description="Low complexity" evidence="1">
    <location>
        <begin position="23"/>
        <end position="74"/>
    </location>
</feature>
<proteinExistence type="predicted"/>
<dbReference type="PROSITE" id="PS51257">
    <property type="entry name" value="PROKAR_LIPOPROTEIN"/>
    <property type="match status" value="1"/>
</dbReference>
<comment type="caution">
    <text evidence="2">The sequence shown here is derived from an EMBL/GenBank/DDBJ whole genome shotgun (WGS) entry which is preliminary data.</text>
</comment>
<name>A0A3P3RAP5_9EURY</name>
<keyword evidence="3" id="KW-1185">Reference proteome</keyword>
<dbReference type="AlphaFoldDB" id="A0A3P3RAP5"/>
<dbReference type="SUPFAM" id="SSF53474">
    <property type="entry name" value="alpha/beta-Hydrolases"/>
    <property type="match status" value="1"/>
</dbReference>
<keyword evidence="2" id="KW-0378">Hydrolase</keyword>
<sequence>MKLFCGLAATGSLAGCTEDKSPAENTTTTEPESTAPATRTTPPSTETTESTTEPTTAEPTTTESTTTETTTQSSGKEVSFSTNDDRTVKGTLYGSGSCAVLFVPGDESDRAAWEPQASTVAGEGHTALTVSLDASSRGVTKAKTVAGAVSYLREKQSAKTVVAVGASSGASAIVRANTLSGTSIDGSAIISVGDAVSYAPELSGRLLFVVGKNDKKRYVQATSMMHQQAPNPKRIEKLPTDGHGRGIFDTDQGSALENMIIKFSNTVCSG</sequence>
<evidence type="ECO:0000313" key="2">
    <source>
        <dbReference type="EMBL" id="RRJ30551.1"/>
    </source>
</evidence>
<accession>A0A3P3RAP5</accession>
<evidence type="ECO:0000256" key="1">
    <source>
        <dbReference type="SAM" id="MobiDB-lite"/>
    </source>
</evidence>
<protein>
    <submittedName>
        <fullName evidence="2">Alpha/beta hydrolase</fullName>
    </submittedName>
</protein>
<reference evidence="2 3" key="1">
    <citation type="submission" date="2018-11" db="EMBL/GenBank/DDBJ databases">
        <title>Taxonoimc description of Halomarina strain SPP-AMP-1.</title>
        <authorList>
            <person name="Pal Y."/>
            <person name="Srinivasana K."/>
            <person name="Verma A."/>
            <person name="Kumar P."/>
        </authorList>
    </citation>
    <scope>NUCLEOTIDE SEQUENCE [LARGE SCALE GENOMIC DNA]</scope>
    <source>
        <strain evidence="2 3">SPP-AMP-1</strain>
    </source>
</reference>
<dbReference type="GO" id="GO:0016787">
    <property type="term" value="F:hydrolase activity"/>
    <property type="evidence" value="ECO:0007669"/>
    <property type="project" value="UniProtKB-KW"/>
</dbReference>
<evidence type="ECO:0000313" key="3">
    <source>
        <dbReference type="Proteomes" id="UP000282322"/>
    </source>
</evidence>
<gene>
    <name evidence="2" type="ORF">EIK79_09735</name>
</gene>
<feature type="region of interest" description="Disordered" evidence="1">
    <location>
        <begin position="1"/>
        <end position="86"/>
    </location>
</feature>
<dbReference type="InterPro" id="IPR029058">
    <property type="entry name" value="AB_hydrolase_fold"/>
</dbReference>
<dbReference type="Proteomes" id="UP000282322">
    <property type="component" value="Unassembled WGS sequence"/>
</dbReference>
<organism evidence="2 3">
    <name type="scientific">Halocatena pleomorpha</name>
    <dbReference type="NCBI Taxonomy" id="1785090"/>
    <lineage>
        <taxon>Archaea</taxon>
        <taxon>Methanobacteriati</taxon>
        <taxon>Methanobacteriota</taxon>
        <taxon>Stenosarchaea group</taxon>
        <taxon>Halobacteria</taxon>
        <taxon>Halobacteriales</taxon>
        <taxon>Natronomonadaceae</taxon>
        <taxon>Halocatena</taxon>
    </lineage>
</organism>